<keyword evidence="3" id="KW-0282">Flagellum</keyword>
<evidence type="ECO:0000313" key="7">
    <source>
        <dbReference type="RefSeq" id="XP_013390065.1"/>
    </source>
</evidence>
<dbReference type="KEGG" id="lak:106158560"/>
<reference evidence="7" key="1">
    <citation type="submission" date="2025-08" db="UniProtKB">
        <authorList>
            <consortium name="RefSeq"/>
        </authorList>
    </citation>
    <scope>IDENTIFICATION</scope>
    <source>
        <tissue evidence="7">Gonads</tissue>
    </source>
</reference>
<feature type="compositionally biased region" description="Basic and acidic residues" evidence="5">
    <location>
        <begin position="28"/>
        <end position="56"/>
    </location>
</feature>
<dbReference type="OMA" id="FDHRGKM"/>
<keyword evidence="3" id="KW-0966">Cell projection</keyword>
<dbReference type="AlphaFoldDB" id="A0A1S3HVK1"/>
<feature type="coiled-coil region" evidence="4">
    <location>
        <begin position="74"/>
        <end position="101"/>
    </location>
</feature>
<keyword evidence="2" id="KW-0963">Cytoplasm</keyword>
<feature type="region of interest" description="Disordered" evidence="5">
    <location>
        <begin position="27"/>
        <end position="56"/>
    </location>
</feature>
<comment type="similarity">
    <text evidence="1 3">Belongs to the tektin family.</text>
</comment>
<protein>
    <recommendedName>
        <fullName evidence="3">Tektin</fullName>
    </recommendedName>
</protein>
<evidence type="ECO:0000256" key="3">
    <source>
        <dbReference type="RuleBase" id="RU367040"/>
    </source>
</evidence>
<dbReference type="InterPro" id="IPR048256">
    <property type="entry name" value="Tektin-like"/>
</dbReference>
<feature type="coiled-coil region" evidence="4">
    <location>
        <begin position="268"/>
        <end position="302"/>
    </location>
</feature>
<organism evidence="6 7">
    <name type="scientific">Lingula anatina</name>
    <name type="common">Brachiopod</name>
    <name type="synonym">Lingula unguis</name>
    <dbReference type="NCBI Taxonomy" id="7574"/>
    <lineage>
        <taxon>Eukaryota</taxon>
        <taxon>Metazoa</taxon>
        <taxon>Spiralia</taxon>
        <taxon>Lophotrochozoa</taxon>
        <taxon>Brachiopoda</taxon>
        <taxon>Linguliformea</taxon>
        <taxon>Lingulata</taxon>
        <taxon>Lingulida</taxon>
        <taxon>Linguloidea</taxon>
        <taxon>Lingulidae</taxon>
        <taxon>Lingula</taxon>
    </lineage>
</organism>
<dbReference type="PANTHER" id="PTHR19960">
    <property type="entry name" value="TEKTIN"/>
    <property type="match status" value="1"/>
</dbReference>
<evidence type="ECO:0000256" key="5">
    <source>
        <dbReference type="SAM" id="MobiDB-lite"/>
    </source>
</evidence>
<evidence type="ECO:0000313" key="6">
    <source>
        <dbReference type="Proteomes" id="UP000085678"/>
    </source>
</evidence>
<dbReference type="GO" id="GO:0005930">
    <property type="term" value="C:axoneme"/>
    <property type="evidence" value="ECO:0007669"/>
    <property type="project" value="UniProtKB-SubCell"/>
</dbReference>
<dbReference type="RefSeq" id="XP_013390065.1">
    <property type="nucleotide sequence ID" value="XM_013534611.2"/>
</dbReference>
<keyword evidence="4" id="KW-0175">Coiled coil</keyword>
<dbReference type="PRINTS" id="PR00511">
    <property type="entry name" value="TEKTIN"/>
</dbReference>
<evidence type="ECO:0000256" key="1">
    <source>
        <dbReference type="ARBA" id="ARBA00007209"/>
    </source>
</evidence>
<dbReference type="InterPro" id="IPR000435">
    <property type="entry name" value="Tektins"/>
</dbReference>
<dbReference type="FunCoup" id="A0A1S3HVK1">
    <property type="interactions" value="115"/>
</dbReference>
<dbReference type="OrthoDB" id="440745at2759"/>
<gene>
    <name evidence="7" type="primary">LOC106158560</name>
</gene>
<dbReference type="GO" id="GO:0060271">
    <property type="term" value="P:cilium assembly"/>
    <property type="evidence" value="ECO:0007669"/>
    <property type="project" value="UniProtKB-UniRule"/>
</dbReference>
<evidence type="ECO:0000256" key="4">
    <source>
        <dbReference type="SAM" id="Coils"/>
    </source>
</evidence>
<dbReference type="InParanoid" id="A0A1S3HVK1"/>
<keyword evidence="3" id="KW-0969">Cilium</keyword>
<dbReference type="Pfam" id="PF03148">
    <property type="entry name" value="Tektin"/>
    <property type="match status" value="1"/>
</dbReference>
<proteinExistence type="inferred from homology"/>
<name>A0A1S3HVK1_LINAN</name>
<dbReference type="GeneID" id="106158560"/>
<dbReference type="STRING" id="7574.A0A1S3HVK1"/>
<evidence type="ECO:0000256" key="2">
    <source>
        <dbReference type="ARBA" id="ARBA00022490"/>
    </source>
</evidence>
<dbReference type="GO" id="GO:0015630">
    <property type="term" value="C:microtubule cytoskeleton"/>
    <property type="evidence" value="ECO:0007669"/>
    <property type="project" value="UniProtKB-UniRule"/>
</dbReference>
<comment type="subcellular location">
    <subcellularLocation>
        <location evidence="3">Cytoplasm</location>
        <location evidence="3">Cytoskeleton</location>
        <location evidence="3">Cilium axoneme</location>
    </subcellularLocation>
</comment>
<dbReference type="Proteomes" id="UP000085678">
    <property type="component" value="Unplaced"/>
</dbReference>
<sequence>MATQVKPATRFAPSDWFTSNYTISTNAERQRESSHQVRQESRFLRNETDNRTKWDQHDNNTRLSDRVDDIRKWKEILEKCLADLDKEIADLSESKEQTELALEAKNVPTDVAIECLTIREGRQAIDLVSDEVEAQLHKEVEVIDGIKKQLQQKCSEAFEQLCLLQEARQQIIMDLQDKNIALGIDVDQYNLTERSPLISFKPDPTRVPKGSVTPQNWEDFSRYNKERAEAEMNASTRLREAIHHTLQQTANDLEAQRLATEYAYRKRIHETERAKGELEWQKQNTEEEIAQLEEDIRGIERAIRDKINPMKLAQTRLENRTYRPNVELCRDHVQYGLTDEVKQLEATKKGLEEKLRQAKHALDGLEQNLHRINEDLACKINSLMLDNRCMDTRKKLTIRPFSSTDRNISLTGIERERTQVLA</sequence>
<dbReference type="GO" id="GO:0060294">
    <property type="term" value="P:cilium movement involved in cell motility"/>
    <property type="evidence" value="ECO:0007669"/>
    <property type="project" value="UniProtKB-UniRule"/>
</dbReference>
<accession>A0A1S3HVK1</accession>
<dbReference type="GO" id="GO:0005634">
    <property type="term" value="C:nucleus"/>
    <property type="evidence" value="ECO:0007669"/>
    <property type="project" value="TreeGrafter"/>
</dbReference>
<dbReference type="PANTHER" id="PTHR19960:SF7">
    <property type="entry name" value="TEKTIN"/>
    <property type="match status" value="1"/>
</dbReference>
<keyword evidence="6" id="KW-1185">Reference proteome</keyword>
<feature type="coiled-coil region" evidence="4">
    <location>
        <begin position="334"/>
        <end position="375"/>
    </location>
</feature>